<dbReference type="Gene3D" id="3.30.420.10">
    <property type="entry name" value="Ribonuclease H-like superfamily/Ribonuclease H"/>
    <property type="match status" value="1"/>
</dbReference>
<reference evidence="2 3" key="1">
    <citation type="journal article" date="2019" name="Sci. Rep.">
        <title>Orb-weaving spider Araneus ventricosus genome elucidates the spidroin gene catalogue.</title>
        <authorList>
            <person name="Kono N."/>
            <person name="Nakamura H."/>
            <person name="Ohtoshi R."/>
            <person name="Moran D.A.P."/>
            <person name="Shinohara A."/>
            <person name="Yoshida Y."/>
            <person name="Fujiwara M."/>
            <person name="Mori M."/>
            <person name="Tomita M."/>
            <person name="Arakawa K."/>
        </authorList>
    </citation>
    <scope>NUCLEOTIDE SEQUENCE [LARGE SCALE GENOMIC DNA]</scope>
</reference>
<sequence>MDSTLNFLVLNLTIVLELNSLGIATASATRPNGALGPRRFYVATVVANTLLTAAKTPFVSIAKSLTRNVKFRVIEFPVTITDVDFDVYTDGSGIDGNVGASVKAHAGIPGNELADQLAKAATVDGVFLSLPAPYSYFKKFINTYILENWQRHWGNLKMELGSGSLSHLRIQLS</sequence>
<keyword evidence="1" id="KW-1133">Transmembrane helix</keyword>
<dbReference type="EMBL" id="BGPR01001762">
    <property type="protein sequence ID" value="GBM61302.1"/>
    <property type="molecule type" value="Genomic_DNA"/>
</dbReference>
<dbReference type="InterPro" id="IPR012337">
    <property type="entry name" value="RNaseH-like_sf"/>
</dbReference>
<evidence type="ECO:0008006" key="4">
    <source>
        <dbReference type="Google" id="ProtNLM"/>
    </source>
</evidence>
<organism evidence="2 3">
    <name type="scientific">Araneus ventricosus</name>
    <name type="common">Orbweaver spider</name>
    <name type="synonym">Epeira ventricosa</name>
    <dbReference type="NCBI Taxonomy" id="182803"/>
    <lineage>
        <taxon>Eukaryota</taxon>
        <taxon>Metazoa</taxon>
        <taxon>Ecdysozoa</taxon>
        <taxon>Arthropoda</taxon>
        <taxon>Chelicerata</taxon>
        <taxon>Arachnida</taxon>
        <taxon>Araneae</taxon>
        <taxon>Araneomorphae</taxon>
        <taxon>Entelegynae</taxon>
        <taxon>Araneoidea</taxon>
        <taxon>Araneidae</taxon>
        <taxon>Araneus</taxon>
    </lineage>
</organism>
<evidence type="ECO:0000313" key="2">
    <source>
        <dbReference type="EMBL" id="GBM61302.1"/>
    </source>
</evidence>
<keyword evidence="3" id="KW-1185">Reference proteome</keyword>
<proteinExistence type="predicted"/>
<evidence type="ECO:0000256" key="1">
    <source>
        <dbReference type="SAM" id="Phobius"/>
    </source>
</evidence>
<protein>
    <recommendedName>
        <fullName evidence="4">RNase H type-1 domain-containing protein</fullName>
    </recommendedName>
</protein>
<accession>A0A4Y2H4T2</accession>
<keyword evidence="1" id="KW-0472">Membrane</keyword>
<evidence type="ECO:0000313" key="3">
    <source>
        <dbReference type="Proteomes" id="UP000499080"/>
    </source>
</evidence>
<dbReference type="OrthoDB" id="6437659at2759"/>
<dbReference type="AlphaFoldDB" id="A0A4Y2H4T2"/>
<dbReference type="SUPFAM" id="SSF53098">
    <property type="entry name" value="Ribonuclease H-like"/>
    <property type="match status" value="1"/>
</dbReference>
<keyword evidence="1" id="KW-0812">Transmembrane</keyword>
<comment type="caution">
    <text evidence="2">The sequence shown here is derived from an EMBL/GenBank/DDBJ whole genome shotgun (WGS) entry which is preliminary data.</text>
</comment>
<dbReference type="Proteomes" id="UP000499080">
    <property type="component" value="Unassembled WGS sequence"/>
</dbReference>
<dbReference type="GO" id="GO:0003676">
    <property type="term" value="F:nucleic acid binding"/>
    <property type="evidence" value="ECO:0007669"/>
    <property type="project" value="InterPro"/>
</dbReference>
<feature type="transmembrane region" description="Helical" evidence="1">
    <location>
        <begin position="7"/>
        <end position="28"/>
    </location>
</feature>
<feature type="transmembrane region" description="Helical" evidence="1">
    <location>
        <begin position="40"/>
        <end position="62"/>
    </location>
</feature>
<name>A0A4Y2H4T2_ARAVE</name>
<gene>
    <name evidence="2" type="ORF">AVEN_9576_1</name>
</gene>
<dbReference type="InterPro" id="IPR036397">
    <property type="entry name" value="RNaseH_sf"/>
</dbReference>